<accession>A0A540VUE7</accession>
<keyword evidence="5 11" id="KW-0812">Transmembrane</keyword>
<feature type="transmembrane region" description="Helical" evidence="11">
    <location>
        <begin position="6"/>
        <end position="28"/>
    </location>
</feature>
<evidence type="ECO:0000256" key="8">
    <source>
        <dbReference type="ARBA" id="ARBA00022989"/>
    </source>
</evidence>
<evidence type="ECO:0000256" key="4">
    <source>
        <dbReference type="ARBA" id="ARBA00022670"/>
    </source>
</evidence>
<dbReference type="InterPro" id="IPR041489">
    <property type="entry name" value="PDZ_6"/>
</dbReference>
<keyword evidence="11" id="KW-0479">Metal-binding</keyword>
<evidence type="ECO:0000256" key="6">
    <source>
        <dbReference type="ARBA" id="ARBA00022801"/>
    </source>
</evidence>
<dbReference type="GO" id="GO:0046872">
    <property type="term" value="F:metal ion binding"/>
    <property type="evidence" value="ECO:0007669"/>
    <property type="project" value="UniProtKB-KW"/>
</dbReference>
<evidence type="ECO:0000256" key="1">
    <source>
        <dbReference type="ARBA" id="ARBA00001947"/>
    </source>
</evidence>
<comment type="cofactor">
    <cofactor evidence="1 11">
        <name>Zn(2+)</name>
        <dbReference type="ChEBI" id="CHEBI:29105"/>
    </cofactor>
</comment>
<dbReference type="InterPro" id="IPR008915">
    <property type="entry name" value="Peptidase_M50"/>
</dbReference>
<keyword evidence="7 11" id="KW-0862">Zinc</keyword>
<evidence type="ECO:0000256" key="7">
    <source>
        <dbReference type="ARBA" id="ARBA00022833"/>
    </source>
</evidence>
<sequence length="454" mass="48978">MGVLTNILGFLLVIGVLVAVHEFGHFWVARRVGVRVLRFSIGFGRPLLQRTGADGTEYVIAAIPLGGYVKMLDEREGPVDPAHQSQAFNRKPLWARNAVIAAGPVFNFALAILAYWAVFVIGATEMRPVLGEILPDTPAEAAGFQAGDELKQVAGSDIQAWDEAVLTLIRAADNPPIPVVVERQDGTQTQRELDLSDERLLDDQGEVLNKIGFQPWRPRIDPVIDQAVDGGAAAEAGIQSGDRIVAVEGEPVERWGALVESIRRYPNETVDLTLIRGDEPRQLTVNLQARGEGDQQIGVLGVTPRVPDGLFEDMRHQVRYGPLAAIPKATEASWRAGALTVEVLASMVIGEASVKNLSGPINIAQYAGDSVSLGITPFLKFLAIVSISLGILNLLPVPVLDGGHLLYNTIEWVRGRPLSEAAQGIGQQIGLALLVMLMALAFYNDLHRIFVTGG</sequence>
<keyword evidence="10 11" id="KW-0472">Membrane</keyword>
<dbReference type="GO" id="GO:0006508">
    <property type="term" value="P:proteolysis"/>
    <property type="evidence" value="ECO:0007669"/>
    <property type="project" value="UniProtKB-KW"/>
</dbReference>
<dbReference type="Gene3D" id="2.30.42.10">
    <property type="match status" value="2"/>
</dbReference>
<evidence type="ECO:0000256" key="5">
    <source>
        <dbReference type="ARBA" id="ARBA00022692"/>
    </source>
</evidence>
<dbReference type="AlphaFoldDB" id="A0A540VUE7"/>
<comment type="caution">
    <text evidence="13">The sequence shown here is derived from an EMBL/GenBank/DDBJ whole genome shotgun (WGS) entry which is preliminary data.</text>
</comment>
<dbReference type="SUPFAM" id="SSF50156">
    <property type="entry name" value="PDZ domain-like"/>
    <property type="match status" value="2"/>
</dbReference>
<keyword evidence="9 11" id="KW-0482">Metalloprotease</keyword>
<gene>
    <name evidence="13" type="primary">rseP</name>
    <name evidence="13" type="ORF">FKY71_03925</name>
</gene>
<dbReference type="EC" id="3.4.24.-" evidence="11"/>
<feature type="domain" description="PDZ" evidence="12">
    <location>
        <begin position="223"/>
        <end position="253"/>
    </location>
</feature>
<feature type="transmembrane region" description="Helical" evidence="11">
    <location>
        <begin position="421"/>
        <end position="443"/>
    </location>
</feature>
<keyword evidence="6 11" id="KW-0378">Hydrolase</keyword>
<evidence type="ECO:0000256" key="2">
    <source>
        <dbReference type="ARBA" id="ARBA00004141"/>
    </source>
</evidence>
<evidence type="ECO:0000256" key="11">
    <source>
        <dbReference type="RuleBase" id="RU362031"/>
    </source>
</evidence>
<evidence type="ECO:0000256" key="10">
    <source>
        <dbReference type="ARBA" id="ARBA00023136"/>
    </source>
</evidence>
<dbReference type="InterPro" id="IPR036034">
    <property type="entry name" value="PDZ_sf"/>
</dbReference>
<evidence type="ECO:0000256" key="3">
    <source>
        <dbReference type="ARBA" id="ARBA00007931"/>
    </source>
</evidence>
<dbReference type="SMART" id="SM00228">
    <property type="entry name" value="PDZ"/>
    <property type="match status" value="2"/>
</dbReference>
<dbReference type="InterPro" id="IPR004387">
    <property type="entry name" value="Pept_M50_Zn"/>
</dbReference>
<dbReference type="GO" id="GO:0016020">
    <property type="term" value="C:membrane"/>
    <property type="evidence" value="ECO:0007669"/>
    <property type="project" value="UniProtKB-SubCell"/>
</dbReference>
<name>A0A540VUE7_9GAMM</name>
<keyword evidence="4 13" id="KW-0645">Protease</keyword>
<comment type="subcellular location">
    <subcellularLocation>
        <location evidence="2">Membrane</location>
        <topology evidence="2">Multi-pass membrane protein</topology>
    </subcellularLocation>
</comment>
<evidence type="ECO:0000256" key="9">
    <source>
        <dbReference type="ARBA" id="ARBA00023049"/>
    </source>
</evidence>
<evidence type="ECO:0000313" key="14">
    <source>
        <dbReference type="Proteomes" id="UP000315400"/>
    </source>
</evidence>
<keyword evidence="8 11" id="KW-1133">Transmembrane helix</keyword>
<dbReference type="NCBIfam" id="TIGR00054">
    <property type="entry name" value="RIP metalloprotease RseP"/>
    <property type="match status" value="1"/>
</dbReference>
<dbReference type="CDD" id="cd06163">
    <property type="entry name" value="S2P-M50_PDZ_RseP-like"/>
    <property type="match status" value="1"/>
</dbReference>
<dbReference type="PROSITE" id="PS50106">
    <property type="entry name" value="PDZ"/>
    <property type="match status" value="1"/>
</dbReference>
<dbReference type="PANTHER" id="PTHR42837:SF2">
    <property type="entry name" value="MEMBRANE METALLOPROTEASE ARASP2, CHLOROPLASTIC-RELATED"/>
    <property type="match status" value="1"/>
</dbReference>
<dbReference type="Pfam" id="PF17820">
    <property type="entry name" value="PDZ_6"/>
    <property type="match status" value="1"/>
</dbReference>
<dbReference type="Pfam" id="PF02163">
    <property type="entry name" value="Peptidase_M50"/>
    <property type="match status" value="1"/>
</dbReference>
<dbReference type="PANTHER" id="PTHR42837">
    <property type="entry name" value="REGULATOR OF SIGMA-E PROTEASE RSEP"/>
    <property type="match status" value="1"/>
</dbReference>
<reference evidence="13 14" key="1">
    <citation type="submission" date="2019-06" db="EMBL/GenBank/DDBJ databases">
        <title>Metagenome assembled Genome of Spiribacter salinus SL48-SHIP from the microbial mat of Salt Lake 48 (Novosibirsk region, Russia).</title>
        <authorList>
            <person name="Shipova A."/>
            <person name="Rozanov A.S."/>
            <person name="Bryanskaya A.V."/>
            <person name="Peltek S.E."/>
        </authorList>
    </citation>
    <scope>NUCLEOTIDE SEQUENCE [LARGE SCALE GENOMIC DNA]</scope>
    <source>
        <strain evidence="13">SL48-SHIP-2</strain>
    </source>
</reference>
<dbReference type="GO" id="GO:0004222">
    <property type="term" value="F:metalloendopeptidase activity"/>
    <property type="evidence" value="ECO:0007669"/>
    <property type="project" value="InterPro"/>
</dbReference>
<evidence type="ECO:0000313" key="13">
    <source>
        <dbReference type="EMBL" id="TQF00363.1"/>
    </source>
</evidence>
<feature type="transmembrane region" description="Helical" evidence="11">
    <location>
        <begin position="98"/>
        <end position="118"/>
    </location>
</feature>
<evidence type="ECO:0000259" key="12">
    <source>
        <dbReference type="PROSITE" id="PS50106"/>
    </source>
</evidence>
<dbReference type="EMBL" id="VIFK01000015">
    <property type="protein sequence ID" value="TQF00363.1"/>
    <property type="molecule type" value="Genomic_DNA"/>
</dbReference>
<dbReference type="Proteomes" id="UP000315400">
    <property type="component" value="Unassembled WGS sequence"/>
</dbReference>
<feature type="transmembrane region" description="Helical" evidence="11">
    <location>
        <begin position="378"/>
        <end position="400"/>
    </location>
</feature>
<dbReference type="InterPro" id="IPR001478">
    <property type="entry name" value="PDZ"/>
</dbReference>
<comment type="similarity">
    <text evidence="3 11">Belongs to the peptidase M50B family.</text>
</comment>
<dbReference type="STRING" id="1260251.SPISAL_04465"/>
<organism evidence="13 14">
    <name type="scientific">Spiribacter salinus</name>
    <dbReference type="NCBI Taxonomy" id="1335746"/>
    <lineage>
        <taxon>Bacteria</taxon>
        <taxon>Pseudomonadati</taxon>
        <taxon>Pseudomonadota</taxon>
        <taxon>Gammaproteobacteria</taxon>
        <taxon>Chromatiales</taxon>
        <taxon>Ectothiorhodospiraceae</taxon>
        <taxon>Spiribacter</taxon>
    </lineage>
</organism>
<proteinExistence type="inferred from homology"/>
<protein>
    <recommendedName>
        <fullName evidence="11">Zinc metalloprotease</fullName>
        <ecNumber evidence="11">3.4.24.-</ecNumber>
    </recommendedName>
</protein>
<dbReference type="CDD" id="cd23081">
    <property type="entry name" value="cpPDZ_EcRseP-like"/>
    <property type="match status" value="1"/>
</dbReference>